<sequence length="227" mass="25782">MENAQRHPTLYYPDGNLVVACPSDDGPATLFRIHQAFLSSHSSVIEDMLGLPQADAANEMHDGAPVVRFNEDPKDMEIFLSFFYQPLSVSSNKYLADTEPDVAFKLFGVFRLADMLMIEPLKEKIIARVKQDWPTQLRQWDDKRHHYTILNNNQNLTSRFPEPGSAIRLARVFGLGMLSPLMLYELSCRDPLASYEERATPSIGIGARWELVSQEDRINAERGRLNG</sequence>
<reference evidence="2 3" key="1">
    <citation type="submission" date="2020-01" db="EMBL/GenBank/DDBJ databases">
        <authorList>
            <person name="Gupta K D."/>
        </authorList>
    </citation>
    <scope>NUCLEOTIDE SEQUENCE [LARGE SCALE GENOMIC DNA]</scope>
</reference>
<organism evidence="2 3">
    <name type="scientific">Cyclocybe aegerita</name>
    <name type="common">Black poplar mushroom</name>
    <name type="synonym">Agrocybe aegerita</name>
    <dbReference type="NCBI Taxonomy" id="1973307"/>
    <lineage>
        <taxon>Eukaryota</taxon>
        <taxon>Fungi</taxon>
        <taxon>Dikarya</taxon>
        <taxon>Basidiomycota</taxon>
        <taxon>Agaricomycotina</taxon>
        <taxon>Agaricomycetes</taxon>
        <taxon>Agaricomycetidae</taxon>
        <taxon>Agaricales</taxon>
        <taxon>Agaricineae</taxon>
        <taxon>Bolbitiaceae</taxon>
        <taxon>Cyclocybe</taxon>
    </lineage>
</organism>
<dbReference type="InterPro" id="IPR011333">
    <property type="entry name" value="SKP1/BTB/POZ_sf"/>
</dbReference>
<keyword evidence="3" id="KW-1185">Reference proteome</keyword>
<name>A0A8S0WMJ8_CYCAE</name>
<dbReference type="OrthoDB" id="3218112at2759"/>
<dbReference type="AlphaFoldDB" id="A0A8S0WMJ8"/>
<evidence type="ECO:0000313" key="3">
    <source>
        <dbReference type="Proteomes" id="UP000467700"/>
    </source>
</evidence>
<protein>
    <recommendedName>
        <fullName evidence="1">BTB domain-containing protein</fullName>
    </recommendedName>
</protein>
<evidence type="ECO:0000313" key="2">
    <source>
        <dbReference type="EMBL" id="CAA7260992.1"/>
    </source>
</evidence>
<dbReference type="PROSITE" id="PS50097">
    <property type="entry name" value="BTB"/>
    <property type="match status" value="1"/>
</dbReference>
<accession>A0A8S0WMJ8</accession>
<dbReference type="Gene3D" id="3.30.710.10">
    <property type="entry name" value="Potassium Channel Kv1.1, Chain A"/>
    <property type="match status" value="1"/>
</dbReference>
<proteinExistence type="predicted"/>
<gene>
    <name evidence="2" type="ORF">AAE3_LOCUS3170</name>
</gene>
<evidence type="ECO:0000259" key="1">
    <source>
        <dbReference type="PROSITE" id="PS50097"/>
    </source>
</evidence>
<feature type="domain" description="BTB" evidence="1">
    <location>
        <begin position="13"/>
        <end position="84"/>
    </location>
</feature>
<dbReference type="Proteomes" id="UP000467700">
    <property type="component" value="Unassembled WGS sequence"/>
</dbReference>
<comment type="caution">
    <text evidence="2">The sequence shown here is derived from an EMBL/GenBank/DDBJ whole genome shotgun (WGS) entry which is preliminary data.</text>
</comment>
<dbReference type="InterPro" id="IPR000210">
    <property type="entry name" value="BTB/POZ_dom"/>
</dbReference>
<dbReference type="SUPFAM" id="SSF54695">
    <property type="entry name" value="POZ domain"/>
    <property type="match status" value="1"/>
</dbReference>
<dbReference type="EMBL" id="CACVBS010000031">
    <property type="protein sequence ID" value="CAA7260992.1"/>
    <property type="molecule type" value="Genomic_DNA"/>
</dbReference>